<dbReference type="SUPFAM" id="SSF46785">
    <property type="entry name" value="Winged helix' DNA-binding domain"/>
    <property type="match status" value="1"/>
</dbReference>
<evidence type="ECO:0008006" key="3">
    <source>
        <dbReference type="Google" id="ProtNLM"/>
    </source>
</evidence>
<name>A0A482T205_9EURY</name>
<reference evidence="1 2" key="1">
    <citation type="submission" date="2018-12" db="EMBL/GenBank/DDBJ databases">
        <title>Genome analysis provides insights into bioremediation potentialities of Halogeometricum borinquense strain N11.</title>
        <authorList>
            <person name="Najjari A."/>
            <person name="Youssef N."/>
            <person name="Fhoula I."/>
            <person name="Ben Dhia O."/>
            <person name="Mahjoubi M."/>
            <person name="Ouzari H.I."/>
            <person name="Cherif A."/>
        </authorList>
    </citation>
    <scope>NUCLEOTIDE SEQUENCE [LARGE SCALE GENOMIC DNA]</scope>
    <source>
        <strain evidence="1 2">N11</strain>
    </source>
</reference>
<gene>
    <name evidence="1" type="ORF">ELS19_17135</name>
</gene>
<protein>
    <recommendedName>
        <fullName evidence="3">Helix-turn-helix domain-containing protein</fullName>
    </recommendedName>
</protein>
<sequence length="131" mass="14625">MSEQQHTLEDLLVDEDELNEELLYNLLADYVRIGNDSGSIILQPNFKELNSREKVAVILLAQHAKVELGKSDKRWLTPSEISQISGIKKGTVYPTARKLEEDGVAENDDGSYSIPVYNLETIKSYIGGGDE</sequence>
<dbReference type="EMBL" id="RZHH01000003">
    <property type="protein sequence ID" value="RYJ08720.1"/>
    <property type="molecule type" value="Genomic_DNA"/>
</dbReference>
<dbReference type="Gene3D" id="1.10.10.10">
    <property type="entry name" value="Winged helix-like DNA-binding domain superfamily/Winged helix DNA-binding domain"/>
    <property type="match status" value="1"/>
</dbReference>
<dbReference type="InterPro" id="IPR036390">
    <property type="entry name" value="WH_DNA-bd_sf"/>
</dbReference>
<dbReference type="RefSeq" id="WP_129786127.1">
    <property type="nucleotide sequence ID" value="NZ_RZHH01000003.1"/>
</dbReference>
<organism evidence="1 2">
    <name type="scientific">Halogeometricum borinquense</name>
    <dbReference type="NCBI Taxonomy" id="60847"/>
    <lineage>
        <taxon>Archaea</taxon>
        <taxon>Methanobacteriati</taxon>
        <taxon>Methanobacteriota</taxon>
        <taxon>Stenosarchaea group</taxon>
        <taxon>Halobacteria</taxon>
        <taxon>Halobacteriales</taxon>
        <taxon>Haloferacaceae</taxon>
        <taxon>Halogeometricum</taxon>
    </lineage>
</organism>
<dbReference type="Proteomes" id="UP000294028">
    <property type="component" value="Unassembled WGS sequence"/>
</dbReference>
<accession>A0A482T205</accession>
<evidence type="ECO:0000313" key="1">
    <source>
        <dbReference type="EMBL" id="RYJ08720.1"/>
    </source>
</evidence>
<dbReference type="AlphaFoldDB" id="A0A482T205"/>
<dbReference type="InterPro" id="IPR036388">
    <property type="entry name" value="WH-like_DNA-bd_sf"/>
</dbReference>
<comment type="caution">
    <text evidence="1">The sequence shown here is derived from an EMBL/GenBank/DDBJ whole genome shotgun (WGS) entry which is preliminary data.</text>
</comment>
<evidence type="ECO:0000313" key="2">
    <source>
        <dbReference type="Proteomes" id="UP000294028"/>
    </source>
</evidence>
<proteinExistence type="predicted"/>